<name>A0A0A9B5U7_ARUDO</name>
<organism evidence="1">
    <name type="scientific">Arundo donax</name>
    <name type="common">Giant reed</name>
    <name type="synonym">Donax arundinaceus</name>
    <dbReference type="NCBI Taxonomy" id="35708"/>
    <lineage>
        <taxon>Eukaryota</taxon>
        <taxon>Viridiplantae</taxon>
        <taxon>Streptophyta</taxon>
        <taxon>Embryophyta</taxon>
        <taxon>Tracheophyta</taxon>
        <taxon>Spermatophyta</taxon>
        <taxon>Magnoliopsida</taxon>
        <taxon>Liliopsida</taxon>
        <taxon>Poales</taxon>
        <taxon>Poaceae</taxon>
        <taxon>PACMAD clade</taxon>
        <taxon>Arundinoideae</taxon>
        <taxon>Arundineae</taxon>
        <taxon>Arundo</taxon>
    </lineage>
</organism>
<reference evidence="1" key="1">
    <citation type="submission" date="2014-09" db="EMBL/GenBank/DDBJ databases">
        <authorList>
            <person name="Magalhaes I.L.F."/>
            <person name="Oliveira U."/>
            <person name="Santos F.R."/>
            <person name="Vidigal T.H.D.A."/>
            <person name="Brescovit A.D."/>
            <person name="Santos A.J."/>
        </authorList>
    </citation>
    <scope>NUCLEOTIDE SEQUENCE</scope>
    <source>
        <tissue evidence="1">Shoot tissue taken approximately 20 cm above the soil surface</tissue>
    </source>
</reference>
<protein>
    <submittedName>
        <fullName evidence="1">Uncharacterized protein</fullName>
    </submittedName>
</protein>
<reference evidence="1" key="2">
    <citation type="journal article" date="2015" name="Data Brief">
        <title>Shoot transcriptome of the giant reed, Arundo donax.</title>
        <authorList>
            <person name="Barrero R.A."/>
            <person name="Guerrero F.D."/>
            <person name="Moolhuijzen P."/>
            <person name="Goolsby J.A."/>
            <person name="Tidwell J."/>
            <person name="Bellgard S.E."/>
            <person name="Bellgard M.I."/>
        </authorList>
    </citation>
    <scope>NUCLEOTIDE SEQUENCE</scope>
    <source>
        <tissue evidence="1">Shoot tissue taken approximately 20 cm above the soil surface</tissue>
    </source>
</reference>
<evidence type="ECO:0000313" key="1">
    <source>
        <dbReference type="EMBL" id="JAD56540.1"/>
    </source>
</evidence>
<sequence length="55" mass="6166">MWHSSPPSSSSLSLSSLQQGLGRLNHCHLIGKINFGLVHFQHSWASLHQPHKLKI</sequence>
<proteinExistence type="predicted"/>
<dbReference type="EMBL" id="GBRH01241355">
    <property type="protein sequence ID" value="JAD56540.1"/>
    <property type="molecule type" value="Transcribed_RNA"/>
</dbReference>
<accession>A0A0A9B5U7</accession>
<dbReference type="AlphaFoldDB" id="A0A0A9B5U7"/>